<sequence>MPLQVPPAPPAPPALAAPAPATPIRAQYGWGYSGADGEGTGTLSLLMEPGSGRLVAELHGLGERLLLLEGDRAAGYRLQVPRQKLDQKAGSLAALPLPFLPQVASVEALLRLLRTGEGAGVSVQKKDAQGPLKLHWRGKDLRGRDEQVWLDRKRWEEGK</sequence>
<protein>
    <submittedName>
        <fullName evidence="1">Uncharacterized protein</fullName>
    </submittedName>
</protein>
<gene>
    <name evidence="1" type="ORF">GETHOR_19680</name>
</gene>
<proteinExistence type="predicted"/>
<evidence type="ECO:0000313" key="1">
    <source>
        <dbReference type="EMBL" id="BDU69867.1"/>
    </source>
</evidence>
<name>A0ABN6UY12_9BACT</name>
<dbReference type="Proteomes" id="UP001242010">
    <property type="component" value="Chromosome"/>
</dbReference>
<reference evidence="2" key="1">
    <citation type="journal article" date="2023" name="Int. J. Syst. Evol. Microbiol.">
        <title>Mesoterricola silvestris gen. nov., sp. nov., Mesoterricola sediminis sp. nov., Geothrix oryzae sp. nov., Geothrix edaphica sp. nov., Geothrix rubra sp. nov., and Geothrix limicola sp. nov., six novel members of Acidobacteriota isolated from soils.</title>
        <authorList>
            <person name="Itoh H."/>
            <person name="Sugisawa Y."/>
            <person name="Mise K."/>
            <person name="Xu Z."/>
            <person name="Kuniyasu M."/>
            <person name="Ushijima N."/>
            <person name="Kawano K."/>
            <person name="Kobayashi E."/>
            <person name="Shiratori Y."/>
            <person name="Masuda Y."/>
            <person name="Senoo K."/>
        </authorList>
    </citation>
    <scope>NUCLEOTIDE SEQUENCE [LARGE SCALE GENOMIC DNA]</scope>
    <source>
        <strain evidence="2">Red222</strain>
    </source>
</reference>
<dbReference type="EMBL" id="AP027079">
    <property type="protein sequence ID" value="BDU69867.1"/>
    <property type="molecule type" value="Genomic_DNA"/>
</dbReference>
<accession>A0ABN6UY12</accession>
<evidence type="ECO:0000313" key="2">
    <source>
        <dbReference type="Proteomes" id="UP001242010"/>
    </source>
</evidence>
<organism evidence="1 2">
    <name type="scientific">Geothrix oryzae</name>
    <dbReference type="NCBI Taxonomy" id="2927975"/>
    <lineage>
        <taxon>Bacteria</taxon>
        <taxon>Pseudomonadati</taxon>
        <taxon>Acidobacteriota</taxon>
        <taxon>Holophagae</taxon>
        <taxon>Holophagales</taxon>
        <taxon>Holophagaceae</taxon>
        <taxon>Geothrix</taxon>
    </lineage>
</organism>
<dbReference type="RefSeq" id="WP_286353588.1">
    <property type="nucleotide sequence ID" value="NZ_AP027079.1"/>
</dbReference>
<keyword evidence="2" id="KW-1185">Reference proteome</keyword>